<keyword evidence="1" id="KW-0560">Oxidoreductase</keyword>
<dbReference type="Pfam" id="PF01558">
    <property type="entry name" value="POR"/>
    <property type="match status" value="1"/>
</dbReference>
<dbReference type="GO" id="GO:0016903">
    <property type="term" value="F:oxidoreductase activity, acting on the aldehyde or oxo group of donors"/>
    <property type="evidence" value="ECO:0007669"/>
    <property type="project" value="InterPro"/>
</dbReference>
<accession>A0A4Q9VUZ4</accession>
<dbReference type="Gene3D" id="3.40.920.10">
    <property type="entry name" value="Pyruvate-ferredoxin oxidoreductase, PFOR, domain III"/>
    <property type="match status" value="1"/>
</dbReference>
<dbReference type="InterPro" id="IPR052554">
    <property type="entry name" value="2-oxoglutarate_synth_KorC"/>
</dbReference>
<comment type="caution">
    <text evidence="3">The sequence shown here is derived from an EMBL/GenBank/DDBJ whole genome shotgun (WGS) entry which is preliminary data.</text>
</comment>
<gene>
    <name evidence="3" type="ORF">EYW49_07635</name>
</gene>
<dbReference type="OrthoDB" id="8113439at2"/>
<dbReference type="InterPro" id="IPR019752">
    <property type="entry name" value="Pyrv/ketoisovalerate_OxRed_cat"/>
</dbReference>
<keyword evidence="4" id="KW-1185">Reference proteome</keyword>
<feature type="domain" description="Pyruvate/ketoisovalerate oxidoreductase catalytic" evidence="2">
    <location>
        <begin position="11"/>
        <end position="173"/>
    </location>
</feature>
<dbReference type="SUPFAM" id="SSF53323">
    <property type="entry name" value="Pyruvate-ferredoxin oxidoreductase, PFOR, domain III"/>
    <property type="match status" value="1"/>
</dbReference>
<dbReference type="Proteomes" id="UP000292781">
    <property type="component" value="Unassembled WGS sequence"/>
</dbReference>
<dbReference type="PANTHER" id="PTHR42730">
    <property type="entry name" value="2-OXOGLUTARATE SYNTHASE SUBUNIT KORC"/>
    <property type="match status" value="1"/>
</dbReference>
<evidence type="ECO:0000259" key="2">
    <source>
        <dbReference type="Pfam" id="PF01558"/>
    </source>
</evidence>
<evidence type="ECO:0000313" key="3">
    <source>
        <dbReference type="EMBL" id="TBW38993.1"/>
    </source>
</evidence>
<dbReference type="AlphaFoldDB" id="A0A4Q9VUZ4"/>
<evidence type="ECO:0000256" key="1">
    <source>
        <dbReference type="ARBA" id="ARBA00023002"/>
    </source>
</evidence>
<dbReference type="PANTHER" id="PTHR42730:SF1">
    <property type="entry name" value="2-OXOGLUTARATE SYNTHASE SUBUNIT KORC"/>
    <property type="match status" value="1"/>
</dbReference>
<evidence type="ECO:0000313" key="4">
    <source>
        <dbReference type="Proteomes" id="UP000292781"/>
    </source>
</evidence>
<reference evidence="3 4" key="1">
    <citation type="submission" date="2019-02" db="EMBL/GenBank/DDBJ databases">
        <title>Siculibacillus lacustris gen. nov., sp. nov., a new rosette-forming bacterium isolated from a freshwater crater lake (Lake St. Ana, Romania).</title>
        <authorList>
            <person name="Felfoldi T."/>
            <person name="Marton Z."/>
            <person name="Szabo A."/>
            <person name="Mentes A."/>
            <person name="Boka K."/>
            <person name="Marialigeti K."/>
            <person name="Mathe I."/>
            <person name="Koncz M."/>
            <person name="Schumann P."/>
            <person name="Toth E."/>
        </authorList>
    </citation>
    <scope>NUCLEOTIDE SEQUENCE [LARGE SCALE GENOMIC DNA]</scope>
    <source>
        <strain evidence="3 4">SA-279</strain>
    </source>
</reference>
<dbReference type="EMBL" id="SJFN01000009">
    <property type="protein sequence ID" value="TBW38993.1"/>
    <property type="molecule type" value="Genomic_DNA"/>
</dbReference>
<dbReference type="InterPro" id="IPR002869">
    <property type="entry name" value="Pyrv_flavodox_OxRed_cen"/>
</dbReference>
<dbReference type="RefSeq" id="WP_131307858.1">
    <property type="nucleotide sequence ID" value="NZ_SJFN01000009.1"/>
</dbReference>
<organism evidence="3 4">
    <name type="scientific">Siculibacillus lacustris</name>
    <dbReference type="NCBI Taxonomy" id="1549641"/>
    <lineage>
        <taxon>Bacteria</taxon>
        <taxon>Pseudomonadati</taxon>
        <taxon>Pseudomonadota</taxon>
        <taxon>Alphaproteobacteria</taxon>
        <taxon>Hyphomicrobiales</taxon>
        <taxon>Ancalomicrobiaceae</taxon>
        <taxon>Siculibacillus</taxon>
    </lineage>
</organism>
<proteinExistence type="predicted"/>
<protein>
    <submittedName>
        <fullName evidence="3">2-oxoacid:ferredoxin oxidoreductase subunit gamma</fullName>
    </submittedName>
</protein>
<sequence length="185" mass="19206">MENSLLVGGFGGQGVVLIGQLLGYSATEADLHATFFASYGAEMRGGTANCTVLISDDEIGSPVVSEVDTVIALNEPSLARFESWVKPGGTIIVNSSMVTRAVGRNDVKAVYVAANDIAHDLGNDKAANMVILGSYIGATHALDPATVIRTMRAKMAAKAPFLASNEAAIRAGFALADHPVREAAE</sequence>
<name>A0A4Q9VUZ4_9HYPH</name>